<dbReference type="GO" id="GO:0005886">
    <property type="term" value="C:plasma membrane"/>
    <property type="evidence" value="ECO:0007669"/>
    <property type="project" value="TreeGrafter"/>
</dbReference>
<proteinExistence type="inferred from homology"/>
<accession>I0HMF4</accession>
<dbReference type="GO" id="GO:0004144">
    <property type="term" value="F:diacylglycerol O-acyltransferase activity"/>
    <property type="evidence" value="ECO:0007669"/>
    <property type="project" value="UniProtKB-EC"/>
</dbReference>
<protein>
    <recommendedName>
        <fullName evidence="4">diacylglycerol O-acyltransferase</fullName>
        <ecNumber evidence="4">2.3.1.20</ecNumber>
    </recommendedName>
</protein>
<keyword evidence="9 13" id="KW-0012">Acyltransferase</keyword>
<dbReference type="NCBIfam" id="TIGR02946">
    <property type="entry name" value="acyl_WS_DGAT"/>
    <property type="match status" value="1"/>
</dbReference>
<dbReference type="InterPro" id="IPR023213">
    <property type="entry name" value="CAT-like_dom_sf"/>
</dbReference>
<evidence type="ECO:0000256" key="7">
    <source>
        <dbReference type="ARBA" id="ARBA00022798"/>
    </source>
</evidence>
<feature type="domain" description="O-acyltransferase WSD1-like N-terminal" evidence="11">
    <location>
        <begin position="8"/>
        <end position="283"/>
    </location>
</feature>
<dbReference type="Gene3D" id="3.30.559.10">
    <property type="entry name" value="Chloramphenicol acetyltransferase-like domain"/>
    <property type="match status" value="1"/>
</dbReference>
<feature type="domain" description="O-acyltransferase WSD1 C-terminal" evidence="12">
    <location>
        <begin position="326"/>
        <end position="467"/>
    </location>
</feature>
<evidence type="ECO:0000256" key="3">
    <source>
        <dbReference type="ARBA" id="ARBA00009587"/>
    </source>
</evidence>
<dbReference type="eggNOG" id="COG1020">
    <property type="taxonomic scope" value="Bacteria"/>
</dbReference>
<keyword evidence="8" id="KW-0443">Lipid metabolism</keyword>
<dbReference type="SUPFAM" id="SSF52777">
    <property type="entry name" value="CoA-dependent acyltransferases"/>
    <property type="match status" value="2"/>
</dbReference>
<dbReference type="GO" id="GO:0019432">
    <property type="term" value="P:triglyceride biosynthetic process"/>
    <property type="evidence" value="ECO:0007669"/>
    <property type="project" value="UniProtKB-UniPathway"/>
</dbReference>
<evidence type="ECO:0000313" key="13">
    <source>
        <dbReference type="EMBL" id="BAL94191.1"/>
    </source>
</evidence>
<reference evidence="13 14" key="1">
    <citation type="journal article" date="2012" name="J. Bacteriol.">
        <title>Complete genome sequence of phototrophic betaproteobacterium Rubrivivax gelatinosus IL144.</title>
        <authorList>
            <person name="Nagashima S."/>
            <person name="Kamimura A."/>
            <person name="Shimizu T."/>
            <person name="Nakamura-isaki S."/>
            <person name="Aono E."/>
            <person name="Sakamoto K."/>
            <person name="Ichikawa N."/>
            <person name="Nakazawa H."/>
            <person name="Sekine M."/>
            <person name="Yamazaki S."/>
            <person name="Fujita N."/>
            <person name="Shimada K."/>
            <person name="Hanada S."/>
            <person name="Nagashima K.V.P."/>
        </authorList>
    </citation>
    <scope>NUCLEOTIDE SEQUENCE [LARGE SCALE GENOMIC DNA]</scope>
    <source>
        <strain evidence="14">NBRC 100245 / IL144</strain>
    </source>
</reference>
<evidence type="ECO:0000259" key="11">
    <source>
        <dbReference type="Pfam" id="PF03007"/>
    </source>
</evidence>
<evidence type="ECO:0000256" key="6">
    <source>
        <dbReference type="ARBA" id="ARBA00022679"/>
    </source>
</evidence>
<evidence type="ECO:0000256" key="10">
    <source>
        <dbReference type="ARBA" id="ARBA00048109"/>
    </source>
</evidence>
<organism evidence="13 14">
    <name type="scientific">Rubrivivax gelatinosus (strain NBRC 100245 / IL144)</name>
    <dbReference type="NCBI Taxonomy" id="983917"/>
    <lineage>
        <taxon>Bacteria</taxon>
        <taxon>Pseudomonadati</taxon>
        <taxon>Pseudomonadota</taxon>
        <taxon>Betaproteobacteria</taxon>
        <taxon>Burkholderiales</taxon>
        <taxon>Sphaerotilaceae</taxon>
        <taxon>Rubrivivax</taxon>
    </lineage>
</organism>
<dbReference type="InterPro" id="IPR009721">
    <property type="entry name" value="O-acyltransferase_WSD1_C"/>
</dbReference>
<dbReference type="EC" id="2.3.1.20" evidence="4"/>
<keyword evidence="5" id="KW-0444">Lipid biosynthesis</keyword>
<keyword evidence="7" id="KW-0319">Glycerol metabolism</keyword>
<comment type="catalytic activity">
    <reaction evidence="10">
        <text>an acyl-CoA + a 1,2-diacyl-sn-glycerol = a triacyl-sn-glycerol + CoA</text>
        <dbReference type="Rhea" id="RHEA:10868"/>
        <dbReference type="ChEBI" id="CHEBI:17815"/>
        <dbReference type="ChEBI" id="CHEBI:57287"/>
        <dbReference type="ChEBI" id="CHEBI:58342"/>
        <dbReference type="ChEBI" id="CHEBI:64615"/>
        <dbReference type="EC" id="2.3.1.20"/>
    </reaction>
</comment>
<dbReference type="PANTHER" id="PTHR31650">
    <property type="entry name" value="O-ACYLTRANSFERASE (WSD1-LIKE) FAMILY PROTEIN"/>
    <property type="match status" value="1"/>
</dbReference>
<evidence type="ECO:0000256" key="1">
    <source>
        <dbReference type="ARBA" id="ARBA00004771"/>
    </source>
</evidence>
<comment type="pathway">
    <text evidence="2">Lipid metabolism.</text>
</comment>
<comment type="similarity">
    <text evidence="3">Belongs to the long-chain O-acyltransferase family.</text>
</comment>
<gene>
    <name evidence="13" type="ordered locus">RGE_08500</name>
</gene>
<comment type="pathway">
    <text evidence="1">Glycerolipid metabolism; triacylglycerol biosynthesis.</text>
</comment>
<evidence type="ECO:0000259" key="12">
    <source>
        <dbReference type="Pfam" id="PF06974"/>
    </source>
</evidence>
<dbReference type="HOGENOM" id="CLU_024186_3_1_4"/>
<evidence type="ECO:0000256" key="4">
    <source>
        <dbReference type="ARBA" id="ARBA00013244"/>
    </source>
</evidence>
<keyword evidence="6 13" id="KW-0808">Transferase</keyword>
<dbReference type="STRING" id="983917.RGE_08500"/>
<sequence>MSLDAERMSRVDTAWLRMDNDVNLMMIVGVWLLEPGITLAALRRRVEERFLRYARFRQRAVPDLLGASWVEDQDFDLSRHVVATKLPRRRGQDERTALKALCAELAATPLDPQRPLWQFHLIEHYEGGSAIVVRLHHCIADGIALISVMLSITDGGAEPPKHPQHAHGHDHAHEHEHDWLADAVLRPITDLTVKAIGMYGNGVARSMEMLAHPQAPLWGSLAVARHGWQVVHDAASLALMADDSPTALKGKPGGLKAVGWNEPLPLDTVKAVGKALGCSINDVLLACVAGAIGRYLHECGDDPSGKEIRAMVPVNLRPMDKAWQLGNRFGLAPLVLPIGIENPIERVYAVRQRMAELKGSYQPLLAFAVLAMAGFLVKPVQDAVLNLFARKTTAVMTNVPGPREPLKFCGSTLRQTMFWVPASGDVGLGVSVLSYGGGVQFGLIADTALCPDPEAIVERFEPEFEKLLWLTMMLPWPGEEGAAA</sequence>
<name>I0HMF4_RUBGI</name>
<dbReference type="InterPro" id="IPR014292">
    <property type="entry name" value="Acyl_transf_WS/DGAT"/>
</dbReference>
<dbReference type="Proteomes" id="UP000007883">
    <property type="component" value="Chromosome"/>
</dbReference>
<dbReference type="AlphaFoldDB" id="I0HMF4"/>
<dbReference type="RefSeq" id="WP_014427064.1">
    <property type="nucleotide sequence ID" value="NC_017075.1"/>
</dbReference>
<dbReference type="UniPathway" id="UPA00282"/>
<dbReference type="KEGG" id="rge:RGE_08500"/>
<dbReference type="PANTHER" id="PTHR31650:SF1">
    <property type="entry name" value="WAX ESTER SYNTHASE_DIACYLGLYCEROL ACYLTRANSFERASE 4-RELATED"/>
    <property type="match status" value="1"/>
</dbReference>
<evidence type="ECO:0000256" key="8">
    <source>
        <dbReference type="ARBA" id="ARBA00023098"/>
    </source>
</evidence>
<evidence type="ECO:0000313" key="14">
    <source>
        <dbReference type="Proteomes" id="UP000007883"/>
    </source>
</evidence>
<dbReference type="InterPro" id="IPR045034">
    <property type="entry name" value="O-acyltransferase_WSD1-like"/>
</dbReference>
<dbReference type="Pfam" id="PF06974">
    <property type="entry name" value="WS_DGAT_C"/>
    <property type="match status" value="1"/>
</dbReference>
<evidence type="ECO:0000256" key="5">
    <source>
        <dbReference type="ARBA" id="ARBA00022516"/>
    </source>
</evidence>
<dbReference type="EMBL" id="AP012320">
    <property type="protein sequence ID" value="BAL94191.1"/>
    <property type="molecule type" value="Genomic_DNA"/>
</dbReference>
<dbReference type="GO" id="GO:0006071">
    <property type="term" value="P:glycerol metabolic process"/>
    <property type="evidence" value="ECO:0007669"/>
    <property type="project" value="UniProtKB-KW"/>
</dbReference>
<dbReference type="InterPro" id="IPR004255">
    <property type="entry name" value="O-acyltransferase_WSD1_N"/>
</dbReference>
<dbReference type="Pfam" id="PF03007">
    <property type="entry name" value="WS_DGAT_cat"/>
    <property type="match status" value="1"/>
</dbReference>
<evidence type="ECO:0000256" key="2">
    <source>
        <dbReference type="ARBA" id="ARBA00005189"/>
    </source>
</evidence>
<evidence type="ECO:0000256" key="9">
    <source>
        <dbReference type="ARBA" id="ARBA00023315"/>
    </source>
</evidence>
<dbReference type="PATRIC" id="fig|983917.3.peg.830"/>
<keyword evidence="14" id="KW-1185">Reference proteome</keyword>